<dbReference type="RefSeq" id="WP_118899227.1">
    <property type="nucleotide sequence ID" value="NZ_JBHLWZ010000021.1"/>
</dbReference>
<evidence type="ECO:0000313" key="2">
    <source>
        <dbReference type="EMBL" id="RHW51766.1"/>
    </source>
</evidence>
<reference evidence="2 3" key="1">
    <citation type="submission" date="2018-07" db="EMBL/GenBank/DDBJ databases">
        <title>Genome sequences of six Lactobacillus spp. isolated from bumble bee guts.</title>
        <authorList>
            <person name="Motta E.V.S."/>
            <person name="Moran N.A."/>
        </authorList>
    </citation>
    <scope>NUCLEOTIDE SEQUENCE [LARGE SCALE GENOMIC DNA]</scope>
    <source>
        <strain evidence="2 3">BI-1.1</strain>
    </source>
</reference>
<dbReference type="PANTHER" id="PTHR46211">
    <property type="entry name" value="GLYCEROPHOSPHORYL DIESTER PHOSPHODIESTERASE"/>
    <property type="match status" value="1"/>
</dbReference>
<protein>
    <submittedName>
        <fullName evidence="2">Cell surface protein</fullName>
    </submittedName>
</protein>
<accession>A0A3R6VKV9</accession>
<dbReference type="Pfam" id="PF03009">
    <property type="entry name" value="GDPD"/>
    <property type="match status" value="1"/>
</dbReference>
<dbReference type="EMBL" id="QOCR01000001">
    <property type="protein sequence ID" value="RHW51766.1"/>
    <property type="molecule type" value="Genomic_DNA"/>
</dbReference>
<dbReference type="OrthoDB" id="384721at2"/>
<dbReference type="Gene3D" id="3.20.20.190">
    <property type="entry name" value="Phosphatidylinositol (PI) phosphodiesterase"/>
    <property type="match status" value="1"/>
</dbReference>
<organism evidence="2 3">
    <name type="scientific">Bombilactobacillus bombi</name>
    <dbReference type="NCBI Taxonomy" id="1303590"/>
    <lineage>
        <taxon>Bacteria</taxon>
        <taxon>Bacillati</taxon>
        <taxon>Bacillota</taxon>
        <taxon>Bacilli</taxon>
        <taxon>Lactobacillales</taxon>
        <taxon>Lactobacillaceae</taxon>
        <taxon>Bombilactobacillus</taxon>
    </lineage>
</organism>
<dbReference type="SUPFAM" id="SSF51695">
    <property type="entry name" value="PLC-like phosphodiesterases"/>
    <property type="match status" value="1"/>
</dbReference>
<dbReference type="GO" id="GO:0008081">
    <property type="term" value="F:phosphoric diester hydrolase activity"/>
    <property type="evidence" value="ECO:0007669"/>
    <property type="project" value="InterPro"/>
</dbReference>
<name>A0A3R6VKV9_9LACO</name>
<sequence>MFKKFSITILLLILFISNTGFVVVGHRGDPIKAPEESFQSIDTAIGEGAQWVELDVHESNDNQLVISHDRNLFRVTGQNVIVSEHSASQLTQLKQSNGQSIYTLDELFAHYQKEPNVKFLIETKKTKHGNPQNMELLLVNAIKKYQMQNRVMVHSFSLASLKNLQELMPEIPRIFIAGSLGRLDFEVFQYSNAVNVSSSLLNPQLINQLHAIGQQVYVWDEMNENPKQWNWLVNLPIDGVVTNFPATAAYYQRLTQHSQQDDANFDAVYYNEQAAPLWENPYPQAPQKGMLSPLTTVHVQKIVNVQNQVFFQIDANRFINMSGLVQTDLIHNLAPFWQQKAVLKNTLVNRALWDNPSANHNKIGTLLFNQVYHITALQNVNGQSYAQLNNFGWTNLNNLLINACPEPQQLAPQIEKKRAPAQNNISLQLNLRAWLPQPKTKANPISLLPAVTYPQQILPNLDDIDHYFPLQH</sequence>
<dbReference type="PANTHER" id="PTHR46211:SF14">
    <property type="entry name" value="GLYCEROPHOSPHODIESTER PHOSPHODIESTERASE"/>
    <property type="match status" value="1"/>
</dbReference>
<dbReference type="PROSITE" id="PS51704">
    <property type="entry name" value="GP_PDE"/>
    <property type="match status" value="1"/>
</dbReference>
<proteinExistence type="predicted"/>
<dbReference type="AlphaFoldDB" id="A0A3R6VKV9"/>
<keyword evidence="3" id="KW-1185">Reference proteome</keyword>
<evidence type="ECO:0000313" key="3">
    <source>
        <dbReference type="Proteomes" id="UP000284109"/>
    </source>
</evidence>
<feature type="domain" description="GP-PDE" evidence="1">
    <location>
        <begin position="21"/>
        <end position="252"/>
    </location>
</feature>
<comment type="caution">
    <text evidence="2">The sequence shown here is derived from an EMBL/GenBank/DDBJ whole genome shotgun (WGS) entry which is preliminary data.</text>
</comment>
<dbReference type="InterPro" id="IPR030395">
    <property type="entry name" value="GP_PDE_dom"/>
</dbReference>
<dbReference type="Proteomes" id="UP000284109">
    <property type="component" value="Unassembled WGS sequence"/>
</dbReference>
<gene>
    <name evidence="2" type="ORF">DS831_00045</name>
</gene>
<dbReference type="GO" id="GO:0006629">
    <property type="term" value="P:lipid metabolic process"/>
    <property type="evidence" value="ECO:0007669"/>
    <property type="project" value="InterPro"/>
</dbReference>
<dbReference type="InterPro" id="IPR017946">
    <property type="entry name" value="PLC-like_Pdiesterase_TIM-brl"/>
</dbReference>
<evidence type="ECO:0000259" key="1">
    <source>
        <dbReference type="PROSITE" id="PS51704"/>
    </source>
</evidence>